<feature type="binding site" evidence="6">
    <location>
        <position position="164"/>
    </location>
    <ligand>
        <name>S-adenosyl-L-methionine</name>
        <dbReference type="ChEBI" id="CHEBI:59789"/>
    </ligand>
</feature>
<dbReference type="InterPro" id="IPR004498">
    <property type="entry name" value="Ribosomal_PrmA_MeTrfase"/>
</dbReference>
<dbReference type="GO" id="GO:0032259">
    <property type="term" value="P:methylation"/>
    <property type="evidence" value="ECO:0007669"/>
    <property type="project" value="UniProtKB-KW"/>
</dbReference>
<dbReference type="EMBL" id="QYYA01000003">
    <property type="protein sequence ID" value="RJG17131.1"/>
    <property type="molecule type" value="Genomic_DNA"/>
</dbReference>
<evidence type="ECO:0000313" key="7">
    <source>
        <dbReference type="EMBL" id="RJG17131.1"/>
    </source>
</evidence>
<feature type="binding site" evidence="6">
    <location>
        <position position="186"/>
    </location>
    <ligand>
        <name>S-adenosyl-L-methionine</name>
        <dbReference type="ChEBI" id="CHEBI:59789"/>
    </ligand>
</feature>
<keyword evidence="4 6" id="KW-0808">Transferase</keyword>
<keyword evidence="2 6" id="KW-0963">Cytoplasm</keyword>
<evidence type="ECO:0000256" key="2">
    <source>
        <dbReference type="ARBA" id="ARBA00022490"/>
    </source>
</evidence>
<keyword evidence="5 6" id="KW-0949">S-adenosyl-L-methionine</keyword>
<dbReference type="RefSeq" id="WP_022984644.1">
    <property type="nucleotide sequence ID" value="NZ_CAXGPP010000042.1"/>
</dbReference>
<keyword evidence="7" id="KW-0687">Ribonucleoprotein</keyword>
<dbReference type="OrthoDB" id="9785995at2"/>
<keyword evidence="7" id="KW-0689">Ribosomal protein</keyword>
<evidence type="ECO:0000256" key="4">
    <source>
        <dbReference type="ARBA" id="ARBA00022679"/>
    </source>
</evidence>
<dbReference type="HAMAP" id="MF_00735">
    <property type="entry name" value="Methyltr_PrmA"/>
    <property type="match status" value="1"/>
</dbReference>
<gene>
    <name evidence="6" type="primary">prmA</name>
    <name evidence="7" type="ORF">D4A39_10350</name>
</gene>
<dbReference type="AlphaFoldDB" id="A0A418XWC4"/>
<feature type="binding site" evidence="6">
    <location>
        <position position="228"/>
    </location>
    <ligand>
        <name>S-adenosyl-L-methionine</name>
        <dbReference type="ChEBI" id="CHEBI:59789"/>
    </ligand>
</feature>
<protein>
    <recommendedName>
        <fullName evidence="6">Ribosomal protein L11 methyltransferase</fullName>
        <shortName evidence="6">L11 Mtase</shortName>
        <ecNumber evidence="6">2.1.1.-</ecNumber>
    </recommendedName>
</protein>
<dbReference type="Proteomes" id="UP000283734">
    <property type="component" value="Unassembled WGS sequence"/>
</dbReference>
<evidence type="ECO:0000256" key="3">
    <source>
        <dbReference type="ARBA" id="ARBA00022603"/>
    </source>
</evidence>
<dbReference type="PANTHER" id="PTHR43648:SF1">
    <property type="entry name" value="ELECTRON TRANSFER FLAVOPROTEIN BETA SUBUNIT LYSINE METHYLTRANSFERASE"/>
    <property type="match status" value="1"/>
</dbReference>
<feature type="binding site" evidence="6">
    <location>
        <position position="143"/>
    </location>
    <ligand>
        <name>S-adenosyl-L-methionine</name>
        <dbReference type="ChEBI" id="CHEBI:59789"/>
    </ligand>
</feature>
<dbReference type="InterPro" id="IPR050078">
    <property type="entry name" value="Ribosomal_L11_MeTrfase_PrmA"/>
</dbReference>
<sequence>MAWLQLHLATTEKHADAFQAALENLGACAVTLTDGADQPVFEPPPGTRPLWQNTVVSALFEADAELELILSALQQQGLQADAHHHETLEDQVWERAWMDDFSPMRFGERLWIVPSWTDAPDPNGVNLKLDPGLAFGTGTHETTALCLEWLDGHALNGKTVLDFGCGSGVLAIAALLLGAGQTTGTDIDPQALIASEENARNNGVADRLDLFLPEQMPAEYRCDVLVANILAGPLVELAELLAGYCKPGAGLALSGILAEQANDVRDAYSRWFDLTPTTQKGDWVRIDGVRKSA</sequence>
<dbReference type="Pfam" id="PF06325">
    <property type="entry name" value="PrmA"/>
    <property type="match status" value="1"/>
</dbReference>
<comment type="function">
    <text evidence="6">Methylates ribosomal protein L11.</text>
</comment>
<dbReference type="CDD" id="cd02440">
    <property type="entry name" value="AdoMet_MTases"/>
    <property type="match status" value="1"/>
</dbReference>
<comment type="caution">
    <text evidence="7">The sequence shown here is derived from an EMBL/GenBank/DDBJ whole genome shotgun (WGS) entry which is preliminary data.</text>
</comment>
<dbReference type="Gene3D" id="3.40.50.150">
    <property type="entry name" value="Vaccinia Virus protein VP39"/>
    <property type="match status" value="1"/>
</dbReference>
<proteinExistence type="inferred from homology"/>
<keyword evidence="3 6" id="KW-0489">Methyltransferase</keyword>
<comment type="similarity">
    <text evidence="1 6">Belongs to the methyltransferase superfamily. PrmA family.</text>
</comment>
<keyword evidence="8" id="KW-1185">Reference proteome</keyword>
<dbReference type="PIRSF" id="PIRSF000401">
    <property type="entry name" value="RPL11_MTase"/>
    <property type="match status" value="1"/>
</dbReference>
<dbReference type="PANTHER" id="PTHR43648">
    <property type="entry name" value="ELECTRON TRANSFER FLAVOPROTEIN BETA SUBUNIT LYSINE METHYLTRANSFERASE"/>
    <property type="match status" value="1"/>
</dbReference>
<name>A0A418XWC4_9GAMM</name>
<dbReference type="GO" id="GO:0005840">
    <property type="term" value="C:ribosome"/>
    <property type="evidence" value="ECO:0007669"/>
    <property type="project" value="UniProtKB-KW"/>
</dbReference>
<reference evidence="7 8" key="1">
    <citation type="submission" date="2018-09" db="EMBL/GenBank/DDBJ databases">
        <title>Alcanivorax profundi sp. nov., isolated from 1000 m-depth seawater of the Mariana Trench.</title>
        <authorList>
            <person name="Liu J."/>
        </authorList>
    </citation>
    <scope>NUCLEOTIDE SEQUENCE [LARGE SCALE GENOMIC DNA]</scope>
    <source>
        <strain evidence="7 8">MTEO17</strain>
    </source>
</reference>
<evidence type="ECO:0000313" key="8">
    <source>
        <dbReference type="Proteomes" id="UP000283734"/>
    </source>
</evidence>
<organism evidence="7 8">
    <name type="scientific">Alcanivorax profundi</name>
    <dbReference type="NCBI Taxonomy" id="2338368"/>
    <lineage>
        <taxon>Bacteria</taxon>
        <taxon>Pseudomonadati</taxon>
        <taxon>Pseudomonadota</taxon>
        <taxon>Gammaproteobacteria</taxon>
        <taxon>Oceanospirillales</taxon>
        <taxon>Alcanivoracaceae</taxon>
        <taxon>Alcanivorax</taxon>
    </lineage>
</organism>
<dbReference type="NCBIfam" id="TIGR00406">
    <property type="entry name" value="prmA"/>
    <property type="match status" value="1"/>
</dbReference>
<dbReference type="GO" id="GO:0016279">
    <property type="term" value="F:protein-lysine N-methyltransferase activity"/>
    <property type="evidence" value="ECO:0007669"/>
    <property type="project" value="TreeGrafter"/>
</dbReference>
<comment type="subcellular location">
    <subcellularLocation>
        <location evidence="6">Cytoplasm</location>
    </subcellularLocation>
</comment>
<evidence type="ECO:0000256" key="1">
    <source>
        <dbReference type="ARBA" id="ARBA00009741"/>
    </source>
</evidence>
<evidence type="ECO:0000256" key="5">
    <source>
        <dbReference type="ARBA" id="ARBA00022691"/>
    </source>
</evidence>
<dbReference type="SUPFAM" id="SSF53335">
    <property type="entry name" value="S-adenosyl-L-methionine-dependent methyltransferases"/>
    <property type="match status" value="1"/>
</dbReference>
<dbReference type="GO" id="GO:0005829">
    <property type="term" value="C:cytosol"/>
    <property type="evidence" value="ECO:0007669"/>
    <property type="project" value="TreeGrafter"/>
</dbReference>
<dbReference type="EC" id="2.1.1.-" evidence="6"/>
<dbReference type="InterPro" id="IPR029063">
    <property type="entry name" value="SAM-dependent_MTases_sf"/>
</dbReference>
<comment type="catalytic activity">
    <reaction evidence="6">
        <text>L-lysyl-[protein] + 3 S-adenosyl-L-methionine = N(6),N(6),N(6)-trimethyl-L-lysyl-[protein] + 3 S-adenosyl-L-homocysteine + 3 H(+)</text>
        <dbReference type="Rhea" id="RHEA:54192"/>
        <dbReference type="Rhea" id="RHEA-COMP:9752"/>
        <dbReference type="Rhea" id="RHEA-COMP:13826"/>
        <dbReference type="ChEBI" id="CHEBI:15378"/>
        <dbReference type="ChEBI" id="CHEBI:29969"/>
        <dbReference type="ChEBI" id="CHEBI:57856"/>
        <dbReference type="ChEBI" id="CHEBI:59789"/>
        <dbReference type="ChEBI" id="CHEBI:61961"/>
    </reaction>
</comment>
<evidence type="ECO:0000256" key="6">
    <source>
        <dbReference type="HAMAP-Rule" id="MF_00735"/>
    </source>
</evidence>
<accession>A0A418XWC4</accession>